<keyword evidence="6" id="KW-0869">Chloride channel</keyword>
<reference evidence="8" key="1">
    <citation type="submission" date="2018-07" db="EMBL/GenBank/DDBJ databases">
        <authorList>
            <person name="Quirk P.G."/>
            <person name="Krulwich T.A."/>
        </authorList>
    </citation>
    <scope>NUCLEOTIDE SEQUENCE</scope>
</reference>
<keyword evidence="4 6" id="KW-0472">Membrane</keyword>
<keyword evidence="2 6" id="KW-0812">Transmembrane</keyword>
<keyword evidence="6" id="KW-0868">Chloride</keyword>
<evidence type="ECO:0000313" key="8">
    <source>
        <dbReference type="EMBL" id="SSX28932.1"/>
    </source>
</evidence>
<evidence type="ECO:0000256" key="4">
    <source>
        <dbReference type="ARBA" id="ARBA00023136"/>
    </source>
</evidence>
<dbReference type="InterPro" id="IPR000615">
    <property type="entry name" value="Bestrophin"/>
</dbReference>
<dbReference type="GO" id="GO:0005886">
    <property type="term" value="C:plasma membrane"/>
    <property type="evidence" value="ECO:0007669"/>
    <property type="project" value="UniProtKB-SubCell"/>
</dbReference>
<evidence type="ECO:0000256" key="1">
    <source>
        <dbReference type="ARBA" id="ARBA00004370"/>
    </source>
</evidence>
<keyword evidence="6" id="KW-0407">Ion channel</keyword>
<dbReference type="Pfam" id="PF01062">
    <property type="entry name" value="Bestrophin"/>
    <property type="match status" value="1"/>
</dbReference>
<evidence type="ECO:0000256" key="3">
    <source>
        <dbReference type="ARBA" id="ARBA00022989"/>
    </source>
</evidence>
<comment type="subcellular location">
    <subcellularLocation>
        <location evidence="6">Cell membrane</location>
        <topology evidence="6">Multi-pass membrane protein</topology>
    </subcellularLocation>
    <subcellularLocation>
        <location evidence="1">Membrane</location>
    </subcellularLocation>
</comment>
<accession>A0A336MEW0</accession>
<dbReference type="InterPro" id="IPR021134">
    <property type="entry name" value="Bestrophin-like"/>
</dbReference>
<keyword evidence="6" id="KW-0813">Transport</keyword>
<sequence length="600" mass="69514">MTVPYTREVPNGSSFGVFWKILWLTFDELRKYISKNNGSIPMSFVLGFYVTLVVNRWWDQFRLLPWPDTLALFISAAIPGNDEVGRLMRRNVVRYMMLSYVITLRMISLRVKKRFPTWQHLVDSGFMHESEKKIFELMDLRHPMSKYWMPLVWATNIINRARKEELIKSDQLVQTLLTELSDIRVRLSGLHGYDFVCVPLVYTQVVTIALYSYFGAALLGSHEEYDFYFPIFTVLQFCFYVGWLKVAEVLINPWGEDDDDIELNWFIDRHIKAAYMIVDEMHEEHPELLKDQYWEEVVPRNLPYTIASEASRNFILKGSAEGYKVKDNEALYANITKNKVVEDPYGDYEIYKRKNWFSRQLDRMGSTRSFRSFYSRNSGSDPYHKHSRNPSNNIDTRLAMPNPSKYSPTKSSIYERIMRRSRSPGKNSQSNLSVPQSNSSTFDRKPAPLPAYDNPLIGRLVLTPVTELTNQESAQINNMQIPNLNMKRNSLILLQTPNGLSSEPGNHETTQINGVHIPNLDVKRNSLILLQTPNGLNSTAQEIPAYIFQPNQVESQPNYDAVESSEENDSSRSTSQASATFRNEPEREEEQNNGKHEVFV</sequence>
<feature type="region of interest" description="Disordered" evidence="7">
    <location>
        <begin position="373"/>
        <end position="449"/>
    </location>
</feature>
<feature type="transmembrane region" description="Helical" evidence="6">
    <location>
        <begin position="193"/>
        <end position="215"/>
    </location>
</feature>
<keyword evidence="6" id="KW-1003">Cell membrane</keyword>
<comment type="similarity">
    <text evidence="5 6">Belongs to the anion channel-forming bestrophin (TC 1.A.46) family. Calcium-sensitive chloride channel subfamily.</text>
</comment>
<keyword evidence="6" id="KW-0406">Ion transport</keyword>
<name>A0A336MEW0_CULSO</name>
<dbReference type="GO" id="GO:0005254">
    <property type="term" value="F:chloride channel activity"/>
    <property type="evidence" value="ECO:0007669"/>
    <property type="project" value="UniProtKB-KW"/>
</dbReference>
<organism evidence="8">
    <name type="scientific">Culicoides sonorensis</name>
    <name type="common">Biting midge</name>
    <dbReference type="NCBI Taxonomy" id="179676"/>
    <lineage>
        <taxon>Eukaryota</taxon>
        <taxon>Metazoa</taxon>
        <taxon>Ecdysozoa</taxon>
        <taxon>Arthropoda</taxon>
        <taxon>Hexapoda</taxon>
        <taxon>Insecta</taxon>
        <taxon>Pterygota</taxon>
        <taxon>Neoptera</taxon>
        <taxon>Endopterygota</taxon>
        <taxon>Diptera</taxon>
        <taxon>Nematocera</taxon>
        <taxon>Chironomoidea</taxon>
        <taxon>Ceratopogonidae</taxon>
        <taxon>Ceratopogoninae</taxon>
        <taxon>Culicoides</taxon>
        <taxon>Monoculicoides</taxon>
    </lineage>
</organism>
<evidence type="ECO:0000256" key="5">
    <source>
        <dbReference type="ARBA" id="ARBA00034769"/>
    </source>
</evidence>
<dbReference type="AlphaFoldDB" id="A0A336MEW0"/>
<feature type="compositionally biased region" description="Polar residues" evidence="7">
    <location>
        <begin position="424"/>
        <end position="441"/>
    </location>
</feature>
<evidence type="ECO:0000256" key="7">
    <source>
        <dbReference type="SAM" id="MobiDB-lite"/>
    </source>
</evidence>
<feature type="transmembrane region" description="Helical" evidence="6">
    <location>
        <begin position="40"/>
        <end position="58"/>
    </location>
</feature>
<feature type="compositionally biased region" description="Basic and acidic residues" evidence="7">
    <location>
        <begin position="590"/>
        <end position="600"/>
    </location>
</feature>
<feature type="transmembrane region" description="Helical" evidence="6">
    <location>
        <begin position="227"/>
        <end position="244"/>
    </location>
</feature>
<dbReference type="EMBL" id="UFQT01001104">
    <property type="protein sequence ID" value="SSX28932.1"/>
    <property type="molecule type" value="Genomic_DNA"/>
</dbReference>
<gene>
    <name evidence="8" type="primary">CSON000667</name>
</gene>
<dbReference type="PANTHER" id="PTHR10736">
    <property type="entry name" value="BESTROPHIN"/>
    <property type="match status" value="1"/>
</dbReference>
<feature type="region of interest" description="Disordered" evidence="7">
    <location>
        <begin position="554"/>
        <end position="600"/>
    </location>
</feature>
<evidence type="ECO:0000256" key="2">
    <source>
        <dbReference type="ARBA" id="ARBA00022692"/>
    </source>
</evidence>
<evidence type="ECO:0000256" key="6">
    <source>
        <dbReference type="RuleBase" id="RU363126"/>
    </source>
</evidence>
<protein>
    <recommendedName>
        <fullName evidence="6">Bestrophin homolog</fullName>
    </recommendedName>
</protein>
<keyword evidence="3 6" id="KW-1133">Transmembrane helix</keyword>
<dbReference type="GO" id="GO:0034707">
    <property type="term" value="C:chloride channel complex"/>
    <property type="evidence" value="ECO:0007669"/>
    <property type="project" value="UniProtKB-KW"/>
</dbReference>
<comment type="function">
    <text evidence="6">Forms chloride channels.</text>
</comment>
<dbReference type="VEuPathDB" id="VectorBase:CSON000667"/>
<proteinExistence type="inferred from homology"/>
<dbReference type="PANTHER" id="PTHR10736:SF11">
    <property type="entry name" value="BESTROPHIN 2"/>
    <property type="match status" value="1"/>
</dbReference>
<feature type="transmembrane region" description="Helical" evidence="6">
    <location>
        <begin position="92"/>
        <end position="111"/>
    </location>
</feature>